<dbReference type="PROSITE" id="PS51857">
    <property type="entry name" value="CSD_2"/>
    <property type="match status" value="1"/>
</dbReference>
<feature type="domain" description="CSD" evidence="2">
    <location>
        <begin position="279"/>
        <end position="341"/>
    </location>
</feature>
<comment type="caution">
    <text evidence="3">The sequence shown here is derived from an EMBL/GenBank/DDBJ whole genome shotgun (WGS) entry which is preliminary data.</text>
</comment>
<dbReference type="Gene3D" id="3.40.50.1010">
    <property type="entry name" value="5'-nuclease"/>
    <property type="match status" value="1"/>
</dbReference>
<dbReference type="Pfam" id="PF01936">
    <property type="entry name" value="NYN"/>
    <property type="match status" value="1"/>
</dbReference>
<dbReference type="EMBL" id="JBHUOM010000002">
    <property type="protein sequence ID" value="MFD2933366.1"/>
    <property type="molecule type" value="Genomic_DNA"/>
</dbReference>
<sequence length="344" mass="39274">MPAASRLTRVGVFYDGNYFLHVSNYYNYSHERRSRISISGLHAFIRRQVAEEEGVNERLCQIVDAHYFRGRLNAHEANQRGNQLFYDRLFDDILMSEGVVTHYLPVKTYQGYRQEKGIDVWLALEAFELAQYKKFDVVVLITSDGDYVPLIRKLNTLGSRIMVLSWDFEFLNEQGEKQVTRTSQDLLEEVSYPVGMHGLIDDRSRRNDMVIQNLFVKQQARPTFTAVPSSTSSSGSTYSNSHSFGAGLSASDAYEEAYQPSDEPNYNLADTIDDDPEGRKVSTIRSLKTGYGFVNYPPNNLFFHYTSLIDTDFNELQVDDEVEFTVGRNAEGKDIAVDVRLLPV</sequence>
<accession>A0ABW6AD83</accession>
<name>A0ABW6AD83_9BACT</name>
<dbReference type="PANTHER" id="PTHR35458">
    <property type="entry name" value="SLR0755 PROTEIN"/>
    <property type="match status" value="1"/>
</dbReference>
<protein>
    <submittedName>
        <fullName evidence="3">NYN domain-containing protein</fullName>
    </submittedName>
</protein>
<evidence type="ECO:0000256" key="1">
    <source>
        <dbReference type="SAM" id="MobiDB-lite"/>
    </source>
</evidence>
<evidence type="ECO:0000313" key="4">
    <source>
        <dbReference type="Proteomes" id="UP001597512"/>
    </source>
</evidence>
<dbReference type="InterPro" id="IPR047140">
    <property type="entry name" value="LabA"/>
</dbReference>
<dbReference type="InterPro" id="IPR002059">
    <property type="entry name" value="CSP_DNA-bd"/>
</dbReference>
<reference evidence="4" key="1">
    <citation type="journal article" date="2019" name="Int. J. Syst. Evol. Microbiol.">
        <title>The Global Catalogue of Microorganisms (GCM) 10K type strain sequencing project: providing services to taxonomists for standard genome sequencing and annotation.</title>
        <authorList>
            <consortium name="The Broad Institute Genomics Platform"/>
            <consortium name="The Broad Institute Genome Sequencing Center for Infectious Disease"/>
            <person name="Wu L."/>
            <person name="Ma J."/>
        </authorList>
    </citation>
    <scope>NUCLEOTIDE SEQUENCE [LARGE SCALE GENOMIC DNA]</scope>
    <source>
        <strain evidence="4">KCTC 52490</strain>
    </source>
</reference>
<dbReference type="InterPro" id="IPR012340">
    <property type="entry name" value="NA-bd_OB-fold"/>
</dbReference>
<dbReference type="Pfam" id="PF00313">
    <property type="entry name" value="CSD"/>
    <property type="match status" value="1"/>
</dbReference>
<dbReference type="RefSeq" id="WP_381497649.1">
    <property type="nucleotide sequence ID" value="NZ_JBHUOM010000002.1"/>
</dbReference>
<proteinExistence type="predicted"/>
<dbReference type="InterPro" id="IPR021139">
    <property type="entry name" value="NYN"/>
</dbReference>
<feature type="region of interest" description="Disordered" evidence="1">
    <location>
        <begin position="255"/>
        <end position="274"/>
    </location>
</feature>
<evidence type="ECO:0000259" key="2">
    <source>
        <dbReference type="PROSITE" id="PS51857"/>
    </source>
</evidence>
<dbReference type="SUPFAM" id="SSF50249">
    <property type="entry name" value="Nucleic acid-binding proteins"/>
    <property type="match status" value="1"/>
</dbReference>
<keyword evidence="4" id="KW-1185">Reference proteome</keyword>
<gene>
    <name evidence="3" type="ORF">ACFS25_06200</name>
</gene>
<dbReference type="Proteomes" id="UP001597512">
    <property type="component" value="Unassembled WGS sequence"/>
</dbReference>
<dbReference type="Gene3D" id="2.40.50.140">
    <property type="entry name" value="Nucleic acid-binding proteins"/>
    <property type="match status" value="1"/>
</dbReference>
<evidence type="ECO:0000313" key="3">
    <source>
        <dbReference type="EMBL" id="MFD2933366.1"/>
    </source>
</evidence>
<dbReference type="PANTHER" id="PTHR35458:SF8">
    <property type="entry name" value="SLR0650 PROTEIN"/>
    <property type="match status" value="1"/>
</dbReference>
<organism evidence="3 4">
    <name type="scientific">Spirosoma flavum</name>
    <dbReference type="NCBI Taxonomy" id="2048557"/>
    <lineage>
        <taxon>Bacteria</taxon>
        <taxon>Pseudomonadati</taxon>
        <taxon>Bacteroidota</taxon>
        <taxon>Cytophagia</taxon>
        <taxon>Cytophagales</taxon>
        <taxon>Cytophagaceae</taxon>
        <taxon>Spirosoma</taxon>
    </lineage>
</organism>